<dbReference type="SUPFAM" id="SSF56935">
    <property type="entry name" value="Porins"/>
    <property type="match status" value="1"/>
</dbReference>
<keyword evidence="2 7" id="KW-0813">Transport</keyword>
<keyword evidence="6 7" id="KW-0998">Cell outer membrane</keyword>
<dbReference type="InterPro" id="IPR023997">
    <property type="entry name" value="TonB-dep_OMP_SusC/RagA_CS"/>
</dbReference>
<sequence length="1162" mass="128640">MNEDRKKRGIANHKILMTVAICALFLGSGNTFAARSASHENHGITEQMQSVAVNVLVVDAQGEPIIGANVIEKGTTNGGITDINGKIKMNVKAGAILQISFVGYTTQEVKASPNLRVVLKDDTELLDEVVVVGYGSQKKENLTGAVSSVNVNQTLEGRPIADIGRGLQGTTPGLSIQVPSGEVGSDPIIKIRGQVGSIEGEATPLILLDNVEIPSIQMVNPDDIESISVLKDAASASIYGAKAAFGVVLITTKKGAKTDKVNVSYQGNLSFQNMAKEMKMGQLNALEYSVEAMKRSGKTVTGGISFYMTESGLERAREWQNKYGGKLGPDDPYVYGRDWYVDANGRNIGLRTFDPYDYMVREWAPTHSHNVSINGKSGKTTYNIGLGYLHQNGMMKPAKKDDFTRYNASVRLSTEINKYLTVRAGSIFSSRDKRYPYATSSTTADPWLYLYRWGPNMPLGVNEDGNDLRSPWSETKQANTASQVDNYLNISLGTTVNVTKDWKFDFDYTYASETGVIKRPGTRYSAANAWMAGTLKTDAAGNQIYVNDLGQQVAATAEGAMPAYELPYQEYTAHGANPDHIYRKSSGARRHTFNATTDYNWQLNDDNNFKFLLGMNLVTYDYEDNWSQITDLTDITNPQFDLAVGTQTASGNQKWEGQMGYFGRINYNYKEKYLLEANLRYDGTSKFPSGMKWRWFPSFSAGWRLSEEAFMEWAKPTLNSFKIRGSWGIIGDQTVDNGLYVSSLGTGQVSWLGADGQKLFYRGTPTAVATSITWQDIATLDLGFDARFFHGDFGVTFDWYQRDTRNMIVPGAGVAYTFGAAAPKGNYGSLRTRGWEVSLDYNHRFNNGLGINAMFTLSDAQTEITEYSDTRLISDYYVGKKYGEIWGYRTERLYQKDDFVYDNNGELVTVWALNGKEVAAGTAGAKEMNKLKDPNGVYQDFLQSGDFKFGPGDVKYADLNGDGKLGNGAGTVDDPGDKEVIGNETPRFEYGIRLGADYKGFDLSVFMQGVGKRQIWGNGFLAIPGYNTADGALPDAIASDYWTEDNPGAFYARPWNQAGSNDAYNYYKQSRYLLNMSYFRIKNITLGYSLPENIIKKVRMQKARIYLALENFFTFDKLNGLPIDPEAISGYSMFDTENYNSGRTGVGTPTFKSVSVGVQLNF</sequence>
<name>A0A1Y3YZQ1_9BACE</name>
<proteinExistence type="inferred from homology"/>
<dbReference type="SUPFAM" id="SSF49464">
    <property type="entry name" value="Carboxypeptidase regulatory domain-like"/>
    <property type="match status" value="1"/>
</dbReference>
<dbReference type="GeneID" id="61677612"/>
<evidence type="ECO:0000313" key="11">
    <source>
        <dbReference type="EMBL" id="OUP32989.1"/>
    </source>
</evidence>
<dbReference type="Gene3D" id="2.170.130.10">
    <property type="entry name" value="TonB-dependent receptor, plug domain"/>
    <property type="match status" value="1"/>
</dbReference>
<dbReference type="InterPro" id="IPR008969">
    <property type="entry name" value="CarboxyPept-like_regulatory"/>
</dbReference>
<evidence type="ECO:0000256" key="5">
    <source>
        <dbReference type="ARBA" id="ARBA00023136"/>
    </source>
</evidence>
<gene>
    <name evidence="11" type="ORF">B5F24_12330</name>
    <name evidence="10" type="ORF">B5F97_08960</name>
</gene>
<evidence type="ECO:0000313" key="12">
    <source>
        <dbReference type="Proteomes" id="UP000195386"/>
    </source>
</evidence>
<comment type="subcellular location">
    <subcellularLocation>
        <location evidence="1 7">Cell outer membrane</location>
        <topology evidence="1 7">Multi-pass membrane protein</topology>
    </subcellularLocation>
</comment>
<dbReference type="InterPro" id="IPR037066">
    <property type="entry name" value="Plug_dom_sf"/>
</dbReference>
<dbReference type="PROSITE" id="PS52016">
    <property type="entry name" value="TONB_DEPENDENT_REC_3"/>
    <property type="match status" value="1"/>
</dbReference>
<keyword evidence="4 7" id="KW-0812">Transmembrane</keyword>
<organism evidence="10 12">
    <name type="scientific">Bacteroides clarus</name>
    <dbReference type="NCBI Taxonomy" id="626929"/>
    <lineage>
        <taxon>Bacteria</taxon>
        <taxon>Pseudomonadati</taxon>
        <taxon>Bacteroidota</taxon>
        <taxon>Bacteroidia</taxon>
        <taxon>Bacteroidales</taxon>
        <taxon>Bacteroidaceae</taxon>
        <taxon>Bacteroides</taxon>
    </lineage>
</organism>
<dbReference type="InterPro" id="IPR036942">
    <property type="entry name" value="Beta-barrel_TonB_sf"/>
</dbReference>
<evidence type="ECO:0000256" key="1">
    <source>
        <dbReference type="ARBA" id="ARBA00004571"/>
    </source>
</evidence>
<dbReference type="InterPro" id="IPR012910">
    <property type="entry name" value="Plug_dom"/>
</dbReference>
<evidence type="ECO:0000313" key="10">
    <source>
        <dbReference type="EMBL" id="OUO00958.1"/>
    </source>
</evidence>
<evidence type="ECO:0000256" key="7">
    <source>
        <dbReference type="PROSITE-ProRule" id="PRU01360"/>
    </source>
</evidence>
<accession>A0A1Y3YZQ1</accession>
<keyword evidence="3 7" id="KW-1134">Transmembrane beta strand</keyword>
<evidence type="ECO:0000256" key="2">
    <source>
        <dbReference type="ARBA" id="ARBA00022448"/>
    </source>
</evidence>
<dbReference type="Proteomes" id="UP000196587">
    <property type="component" value="Unassembled WGS sequence"/>
</dbReference>
<feature type="chain" id="PRO_5011009254" evidence="8">
    <location>
        <begin position="34"/>
        <end position="1162"/>
    </location>
</feature>
<reference evidence="10" key="2">
    <citation type="journal article" date="2018" name="BMC Genomics">
        <title>Whole genome sequencing and function prediction of 133 gut anaerobes isolated from chicken caecum in pure cultures.</title>
        <authorList>
            <person name="Medvecky M."/>
            <person name="Cejkova D."/>
            <person name="Polansky O."/>
            <person name="Karasova D."/>
            <person name="Kubasova T."/>
            <person name="Cizek A."/>
            <person name="Rychlik I."/>
        </authorList>
    </citation>
    <scope>NUCLEOTIDE SEQUENCE</scope>
    <source>
        <strain evidence="11">An189</strain>
        <strain evidence="10">An43</strain>
    </source>
</reference>
<evidence type="ECO:0000259" key="9">
    <source>
        <dbReference type="Pfam" id="PF07715"/>
    </source>
</evidence>
<dbReference type="InterPro" id="IPR023996">
    <property type="entry name" value="TonB-dep_OMP_SusC/RagA"/>
</dbReference>
<evidence type="ECO:0000256" key="8">
    <source>
        <dbReference type="SAM" id="SignalP"/>
    </source>
</evidence>
<comment type="caution">
    <text evidence="10">The sequence shown here is derived from an EMBL/GenBank/DDBJ whole genome shotgun (WGS) entry which is preliminary data.</text>
</comment>
<evidence type="ECO:0000256" key="3">
    <source>
        <dbReference type="ARBA" id="ARBA00022452"/>
    </source>
</evidence>
<dbReference type="Pfam" id="PF07715">
    <property type="entry name" value="Plug"/>
    <property type="match status" value="1"/>
</dbReference>
<evidence type="ECO:0000313" key="13">
    <source>
        <dbReference type="Proteomes" id="UP000196587"/>
    </source>
</evidence>
<keyword evidence="8" id="KW-0732">Signal</keyword>
<dbReference type="AlphaFoldDB" id="A0A1Y3YZQ1"/>
<dbReference type="Proteomes" id="UP000195386">
    <property type="component" value="Unassembled WGS sequence"/>
</dbReference>
<dbReference type="NCBIfam" id="TIGR04056">
    <property type="entry name" value="OMP_RagA_SusC"/>
    <property type="match status" value="1"/>
</dbReference>
<dbReference type="RefSeq" id="WP_022217594.1">
    <property type="nucleotide sequence ID" value="NZ_CANTWF010000010.1"/>
</dbReference>
<protein>
    <submittedName>
        <fullName evidence="10">SusC/RagA family protein</fullName>
    </submittedName>
</protein>
<dbReference type="EMBL" id="NFKE01000009">
    <property type="protein sequence ID" value="OUP32989.1"/>
    <property type="molecule type" value="Genomic_DNA"/>
</dbReference>
<dbReference type="Gene3D" id="2.40.170.20">
    <property type="entry name" value="TonB-dependent receptor, beta-barrel domain"/>
    <property type="match status" value="1"/>
</dbReference>
<keyword evidence="5 7" id="KW-0472">Membrane</keyword>
<comment type="similarity">
    <text evidence="7">Belongs to the TonB-dependent receptor family.</text>
</comment>
<evidence type="ECO:0000256" key="4">
    <source>
        <dbReference type="ARBA" id="ARBA00022692"/>
    </source>
</evidence>
<feature type="signal peptide" evidence="8">
    <location>
        <begin position="1"/>
        <end position="33"/>
    </location>
</feature>
<evidence type="ECO:0000256" key="6">
    <source>
        <dbReference type="ARBA" id="ARBA00023237"/>
    </source>
</evidence>
<dbReference type="EMBL" id="NFII01000007">
    <property type="protein sequence ID" value="OUO00958.1"/>
    <property type="molecule type" value="Genomic_DNA"/>
</dbReference>
<feature type="domain" description="TonB-dependent receptor plug" evidence="9">
    <location>
        <begin position="139"/>
        <end position="247"/>
    </location>
</feature>
<dbReference type="InterPro" id="IPR039426">
    <property type="entry name" value="TonB-dep_rcpt-like"/>
</dbReference>
<dbReference type="Pfam" id="PF13715">
    <property type="entry name" value="CarbopepD_reg_2"/>
    <property type="match status" value="1"/>
</dbReference>
<reference evidence="12 13" key="1">
    <citation type="submission" date="2017-04" db="EMBL/GenBank/DDBJ databases">
        <title>Function of individual gut microbiota members based on whole genome sequencing of pure cultures obtained from chicken caecum.</title>
        <authorList>
            <person name="Medvecky M."/>
            <person name="Cejkova D."/>
            <person name="Polansky O."/>
            <person name="Karasova D."/>
            <person name="Kubasova T."/>
            <person name="Cizek A."/>
            <person name="Rychlik I."/>
        </authorList>
    </citation>
    <scope>NUCLEOTIDE SEQUENCE [LARGE SCALE GENOMIC DNA]</scope>
    <source>
        <strain evidence="13">An189</strain>
        <strain evidence="12">An43</strain>
    </source>
</reference>
<dbReference type="GO" id="GO:0009279">
    <property type="term" value="C:cell outer membrane"/>
    <property type="evidence" value="ECO:0007669"/>
    <property type="project" value="UniProtKB-SubCell"/>
</dbReference>
<dbReference type="NCBIfam" id="TIGR04057">
    <property type="entry name" value="SusC_RagA_signa"/>
    <property type="match status" value="1"/>
</dbReference>